<sequence length="77" mass="8955">MLRLEVVASYVMSIHYVIDFTRGIRLPPHKRVRGDLLERLYVLVLRVRRFLLAHDGAAYTSYERIKSVPAQKGASER</sequence>
<evidence type="ECO:0000313" key="1">
    <source>
        <dbReference type="EMBL" id="MBB5200236.1"/>
    </source>
</evidence>
<protein>
    <submittedName>
        <fullName evidence="1">Uncharacterized protein</fullName>
    </submittedName>
</protein>
<organism evidence="1 2">
    <name type="scientific">Glaciimonas immobilis</name>
    <dbReference type="NCBI Taxonomy" id="728004"/>
    <lineage>
        <taxon>Bacteria</taxon>
        <taxon>Pseudomonadati</taxon>
        <taxon>Pseudomonadota</taxon>
        <taxon>Betaproteobacteria</taxon>
        <taxon>Burkholderiales</taxon>
        <taxon>Oxalobacteraceae</taxon>
        <taxon>Glaciimonas</taxon>
    </lineage>
</organism>
<accession>A0A840RTI2</accession>
<reference evidence="1 2" key="1">
    <citation type="submission" date="2020-08" db="EMBL/GenBank/DDBJ databases">
        <title>Genomic Encyclopedia of Type Strains, Phase IV (KMG-IV): sequencing the most valuable type-strain genomes for metagenomic binning, comparative biology and taxonomic classification.</title>
        <authorList>
            <person name="Goeker M."/>
        </authorList>
    </citation>
    <scope>NUCLEOTIDE SEQUENCE [LARGE SCALE GENOMIC DNA]</scope>
    <source>
        <strain evidence="1 2">DSM 23240</strain>
    </source>
</reference>
<keyword evidence="2" id="KW-1185">Reference proteome</keyword>
<dbReference type="Proteomes" id="UP000571084">
    <property type="component" value="Unassembled WGS sequence"/>
</dbReference>
<name>A0A840RTI2_9BURK</name>
<evidence type="ECO:0000313" key="2">
    <source>
        <dbReference type="Proteomes" id="UP000571084"/>
    </source>
</evidence>
<gene>
    <name evidence="1" type="ORF">HNR39_002071</name>
</gene>
<proteinExistence type="predicted"/>
<dbReference type="EMBL" id="JACHHQ010000004">
    <property type="protein sequence ID" value="MBB5200236.1"/>
    <property type="molecule type" value="Genomic_DNA"/>
</dbReference>
<comment type="caution">
    <text evidence="1">The sequence shown here is derived from an EMBL/GenBank/DDBJ whole genome shotgun (WGS) entry which is preliminary data.</text>
</comment>
<dbReference type="AlphaFoldDB" id="A0A840RTI2"/>